<reference evidence="9" key="1">
    <citation type="submission" date="2020-10" db="EMBL/GenBank/DDBJ databases">
        <authorList>
            <person name="Gilroy R."/>
        </authorList>
    </citation>
    <scope>NUCLEOTIDE SEQUENCE</scope>
    <source>
        <strain evidence="9">CHK158-818</strain>
    </source>
</reference>
<keyword evidence="5" id="KW-0574">Periplasm</keyword>
<evidence type="ECO:0000256" key="5">
    <source>
        <dbReference type="ARBA" id="ARBA00022764"/>
    </source>
</evidence>
<dbReference type="Pfam" id="PF16822">
    <property type="entry name" value="ALGX"/>
    <property type="match status" value="1"/>
</dbReference>
<evidence type="ECO:0000256" key="3">
    <source>
        <dbReference type="ARBA" id="ARBA00022679"/>
    </source>
</evidence>
<dbReference type="Proteomes" id="UP000824112">
    <property type="component" value="Unassembled WGS sequence"/>
</dbReference>
<comment type="caution">
    <text evidence="9">The sequence shown here is derived from an EMBL/GenBank/DDBJ whole genome shotgun (WGS) entry which is preliminary data.</text>
</comment>
<dbReference type="EMBL" id="DVNA01000102">
    <property type="protein sequence ID" value="HIU55012.1"/>
    <property type="molecule type" value="Genomic_DNA"/>
</dbReference>
<keyword evidence="3" id="KW-0808">Transferase</keyword>
<evidence type="ECO:0000256" key="1">
    <source>
        <dbReference type="ARBA" id="ARBA00004418"/>
    </source>
</evidence>
<evidence type="ECO:0000259" key="8">
    <source>
        <dbReference type="Pfam" id="PF16822"/>
    </source>
</evidence>
<feature type="domain" description="AlgX/AlgJ SGNH hydrolase-like" evidence="8">
    <location>
        <begin position="46"/>
        <end position="322"/>
    </location>
</feature>
<dbReference type="Gene3D" id="3.40.50.1110">
    <property type="entry name" value="SGNH hydrolase"/>
    <property type="match status" value="1"/>
</dbReference>
<dbReference type="GO" id="GO:0016788">
    <property type="term" value="F:hydrolase activity, acting on ester bonds"/>
    <property type="evidence" value="ECO:0007669"/>
    <property type="project" value="UniProtKB-ARBA"/>
</dbReference>
<comment type="subcellular location">
    <subcellularLocation>
        <location evidence="1">Periplasm</location>
    </subcellularLocation>
</comment>
<dbReference type="InterPro" id="IPR036514">
    <property type="entry name" value="SGNH_hydro_sf"/>
</dbReference>
<name>A0A9D1SCZ1_9BACT</name>
<gene>
    <name evidence="9" type="ORF">IAB03_04285</name>
</gene>
<dbReference type="SUPFAM" id="SSF52266">
    <property type="entry name" value="SGNH hydrolase"/>
    <property type="match status" value="1"/>
</dbReference>
<organism evidence="9 10">
    <name type="scientific">Candidatus Gallibacteroides avistercoris</name>
    <dbReference type="NCBI Taxonomy" id="2840833"/>
    <lineage>
        <taxon>Bacteria</taxon>
        <taxon>Pseudomonadati</taxon>
        <taxon>Bacteroidota</taxon>
        <taxon>Bacteroidia</taxon>
        <taxon>Bacteroidales</taxon>
        <taxon>Bacteroidaceae</taxon>
        <taxon>Bacteroidaceae incertae sedis</taxon>
        <taxon>Candidatus Gallibacteroides</taxon>
    </lineage>
</organism>
<dbReference type="AlphaFoldDB" id="A0A9D1SCZ1"/>
<sequence length="341" mass="37568">MIIKHLKLFIGILTFVFLSPATAQENSTTFMEACRKGAQSPTITVAGKENWAFLKSELRFLSAGDFWGENAAKTSQAKDPKVQDPLAAITVYQKALAAENIDLILLPIPPKAVIYPDKLPDVNLPVARYDQSLQRFYDILRKQGVQVFDVTPLLINARKNSDEPLYCLGDSHYSSYGCKVIAEALAKEIQKSHKLSGKQKYTTEKNNIRITGDLYKAAQNSSGNTLPKDESIALYTVKGGETKSKESPILILGDSHTLVFDIGADLFSTNAGFPSLLAAALKMPVEVMGVRGSGATPARINVYRRSKADVNFLKQKKLFIWCFSAREFTEANGWNASVPIK</sequence>
<evidence type="ECO:0000313" key="9">
    <source>
        <dbReference type="EMBL" id="HIU55012.1"/>
    </source>
</evidence>
<proteinExistence type="predicted"/>
<evidence type="ECO:0000256" key="2">
    <source>
        <dbReference type="ARBA" id="ARBA00005182"/>
    </source>
</evidence>
<evidence type="ECO:0000313" key="10">
    <source>
        <dbReference type="Proteomes" id="UP000824112"/>
    </source>
</evidence>
<feature type="chain" id="PRO_5038481386" description="AlgX/AlgJ SGNH hydrolase-like domain-containing protein" evidence="7">
    <location>
        <begin position="24"/>
        <end position="341"/>
    </location>
</feature>
<keyword evidence="4 7" id="KW-0732">Signal</keyword>
<dbReference type="InterPro" id="IPR031811">
    <property type="entry name" value="ALGX/ALGJ_SGNH-like"/>
</dbReference>
<evidence type="ECO:0000256" key="4">
    <source>
        <dbReference type="ARBA" id="ARBA00022729"/>
    </source>
</evidence>
<reference evidence="9" key="2">
    <citation type="journal article" date="2021" name="PeerJ">
        <title>Extensive microbial diversity within the chicken gut microbiome revealed by metagenomics and culture.</title>
        <authorList>
            <person name="Gilroy R."/>
            <person name="Ravi A."/>
            <person name="Getino M."/>
            <person name="Pursley I."/>
            <person name="Horton D.L."/>
            <person name="Alikhan N.F."/>
            <person name="Baker D."/>
            <person name="Gharbi K."/>
            <person name="Hall N."/>
            <person name="Watson M."/>
            <person name="Adriaenssens E.M."/>
            <person name="Foster-Nyarko E."/>
            <person name="Jarju S."/>
            <person name="Secka A."/>
            <person name="Antonio M."/>
            <person name="Oren A."/>
            <person name="Chaudhuri R.R."/>
            <person name="La Ragione R."/>
            <person name="Hildebrand F."/>
            <person name="Pallen M.J."/>
        </authorList>
    </citation>
    <scope>NUCLEOTIDE SEQUENCE</scope>
    <source>
        <strain evidence="9">CHK158-818</strain>
    </source>
</reference>
<evidence type="ECO:0000256" key="6">
    <source>
        <dbReference type="ARBA" id="ARBA00022841"/>
    </source>
</evidence>
<feature type="signal peptide" evidence="7">
    <location>
        <begin position="1"/>
        <end position="23"/>
    </location>
</feature>
<dbReference type="GO" id="GO:0042597">
    <property type="term" value="C:periplasmic space"/>
    <property type="evidence" value="ECO:0007669"/>
    <property type="project" value="UniProtKB-SubCell"/>
</dbReference>
<protein>
    <recommendedName>
        <fullName evidence="8">AlgX/AlgJ SGNH hydrolase-like domain-containing protein</fullName>
    </recommendedName>
</protein>
<dbReference type="GO" id="GO:0042121">
    <property type="term" value="P:alginic acid biosynthetic process"/>
    <property type="evidence" value="ECO:0007669"/>
    <property type="project" value="UniProtKB-KW"/>
</dbReference>
<dbReference type="GO" id="GO:0016740">
    <property type="term" value="F:transferase activity"/>
    <property type="evidence" value="ECO:0007669"/>
    <property type="project" value="UniProtKB-KW"/>
</dbReference>
<evidence type="ECO:0000256" key="7">
    <source>
        <dbReference type="SAM" id="SignalP"/>
    </source>
</evidence>
<accession>A0A9D1SCZ1</accession>
<keyword evidence="6" id="KW-0016">Alginate biosynthesis</keyword>
<comment type="pathway">
    <text evidence="2">Glycan biosynthesis; alginate biosynthesis.</text>
</comment>